<reference evidence="1 2" key="1">
    <citation type="submission" date="2024-01" db="EMBL/GenBank/DDBJ databases">
        <title>The genome of the rayed Mediterranean limpet Patella caerulea (Linnaeus, 1758).</title>
        <authorList>
            <person name="Anh-Thu Weber A."/>
            <person name="Halstead-Nussloch G."/>
        </authorList>
    </citation>
    <scope>NUCLEOTIDE SEQUENCE [LARGE SCALE GENOMIC DNA]</scope>
    <source>
        <strain evidence="1">AATW-2023a</strain>
        <tissue evidence="1">Whole specimen</tissue>
    </source>
</reference>
<accession>A0AAN8PT88</accession>
<sequence>MSQVKLLKTTHSKVNISKLNLKLKRQEKSICRLQSTIIELRKMIINKNKKTVHSDEKGIQCNTLKEEIHQQKCNADYLQSQIEETAYSNEDENKNLKIRSESQGRHILKS</sequence>
<comment type="caution">
    <text evidence="1">The sequence shown here is derived from an EMBL/GenBank/DDBJ whole genome shotgun (WGS) entry which is preliminary data.</text>
</comment>
<gene>
    <name evidence="1" type="ORF">SNE40_010857</name>
</gene>
<protein>
    <submittedName>
        <fullName evidence="1">Uncharacterized protein</fullName>
    </submittedName>
</protein>
<keyword evidence="2" id="KW-1185">Reference proteome</keyword>
<dbReference type="EMBL" id="JAZGQO010000007">
    <property type="protein sequence ID" value="KAK6183358.1"/>
    <property type="molecule type" value="Genomic_DNA"/>
</dbReference>
<dbReference type="Proteomes" id="UP001347796">
    <property type="component" value="Unassembled WGS sequence"/>
</dbReference>
<evidence type="ECO:0000313" key="1">
    <source>
        <dbReference type="EMBL" id="KAK6183358.1"/>
    </source>
</evidence>
<proteinExistence type="predicted"/>
<evidence type="ECO:0000313" key="2">
    <source>
        <dbReference type="Proteomes" id="UP001347796"/>
    </source>
</evidence>
<organism evidence="1 2">
    <name type="scientific">Patella caerulea</name>
    <name type="common">Rayed Mediterranean limpet</name>
    <dbReference type="NCBI Taxonomy" id="87958"/>
    <lineage>
        <taxon>Eukaryota</taxon>
        <taxon>Metazoa</taxon>
        <taxon>Spiralia</taxon>
        <taxon>Lophotrochozoa</taxon>
        <taxon>Mollusca</taxon>
        <taxon>Gastropoda</taxon>
        <taxon>Patellogastropoda</taxon>
        <taxon>Patelloidea</taxon>
        <taxon>Patellidae</taxon>
        <taxon>Patella</taxon>
    </lineage>
</organism>
<dbReference type="AlphaFoldDB" id="A0AAN8PT88"/>
<name>A0AAN8PT88_PATCE</name>